<sequence>MAVIRKILSLTHNNNLTKHEQLVQGVIESIEDGKLSVGDQLPSINIMVEEIGYARKTIFKAYEELKNRGLIESRQLKGYFVISQATNITKRMALILFAFQSYQEEFYKTFRKEMGRRFQIDVFFHHNNLTVFETILTNINGKYGMYVIASMQHQKVIPLLEQIEPKKLLLVDRYLDLGKSISYISQEFENVIYNSLVQLLPQIKKYKKIILYFNEETDYSPISIKKAFEKFLKDYSINGMVKNHYSIGSATKGYLYFALGDTILWHILRDSVRKKLKIGEDIGILSQNDNVSKEIVFGGITTISTDFNEMAKMAAKHLKNDSITQIIMPSRLIKRSSL</sequence>
<dbReference type="GO" id="GO:0003700">
    <property type="term" value="F:DNA-binding transcription factor activity"/>
    <property type="evidence" value="ECO:0007669"/>
    <property type="project" value="InterPro"/>
</dbReference>
<evidence type="ECO:0000259" key="4">
    <source>
        <dbReference type="PROSITE" id="PS50949"/>
    </source>
</evidence>
<keyword evidence="1" id="KW-0805">Transcription regulation</keyword>
<keyword evidence="6" id="KW-1185">Reference proteome</keyword>
<dbReference type="InterPro" id="IPR036390">
    <property type="entry name" value="WH_DNA-bd_sf"/>
</dbReference>
<keyword evidence="2" id="KW-0238">DNA-binding</keyword>
<dbReference type="InterPro" id="IPR036388">
    <property type="entry name" value="WH-like_DNA-bd_sf"/>
</dbReference>
<evidence type="ECO:0000256" key="2">
    <source>
        <dbReference type="ARBA" id="ARBA00023125"/>
    </source>
</evidence>
<comment type="caution">
    <text evidence="5">The sequence shown here is derived from an EMBL/GenBank/DDBJ whole genome shotgun (WGS) entry which is preliminary data.</text>
</comment>
<evidence type="ECO:0000313" key="6">
    <source>
        <dbReference type="Proteomes" id="UP000294749"/>
    </source>
</evidence>
<evidence type="ECO:0000256" key="1">
    <source>
        <dbReference type="ARBA" id="ARBA00023015"/>
    </source>
</evidence>
<evidence type="ECO:0000256" key="3">
    <source>
        <dbReference type="ARBA" id="ARBA00023163"/>
    </source>
</evidence>
<dbReference type="Gene3D" id="3.40.50.2300">
    <property type="match status" value="2"/>
</dbReference>
<dbReference type="InterPro" id="IPR028082">
    <property type="entry name" value="Peripla_BP_I"/>
</dbReference>
<dbReference type="Proteomes" id="UP000294749">
    <property type="component" value="Unassembled WGS sequence"/>
</dbReference>
<dbReference type="Pfam" id="PF00392">
    <property type="entry name" value="GntR"/>
    <property type="match status" value="1"/>
</dbReference>
<dbReference type="SUPFAM" id="SSF53822">
    <property type="entry name" value="Periplasmic binding protein-like I"/>
    <property type="match status" value="1"/>
</dbReference>
<dbReference type="PANTHER" id="PTHR38445:SF10">
    <property type="entry name" value="GNTR-FAMILY TRANSCRIPTIONAL REGULATOR"/>
    <property type="match status" value="1"/>
</dbReference>
<organism evidence="5 6">
    <name type="scientific">Maribacter spongiicola</name>
    <dbReference type="NCBI Taxonomy" id="1206753"/>
    <lineage>
        <taxon>Bacteria</taxon>
        <taxon>Pseudomonadati</taxon>
        <taxon>Bacteroidota</taxon>
        <taxon>Flavobacteriia</taxon>
        <taxon>Flavobacteriales</taxon>
        <taxon>Flavobacteriaceae</taxon>
        <taxon>Maribacter</taxon>
    </lineage>
</organism>
<dbReference type="GO" id="GO:0003677">
    <property type="term" value="F:DNA binding"/>
    <property type="evidence" value="ECO:0007669"/>
    <property type="project" value="UniProtKB-KW"/>
</dbReference>
<reference evidence="5 6" key="1">
    <citation type="submission" date="2019-03" db="EMBL/GenBank/DDBJ databases">
        <title>Genomic Encyclopedia of Archaeal and Bacterial Type Strains, Phase II (KMG-II): from individual species to whole genera.</title>
        <authorList>
            <person name="Goeker M."/>
        </authorList>
    </citation>
    <scope>NUCLEOTIDE SEQUENCE [LARGE SCALE GENOMIC DNA]</scope>
    <source>
        <strain evidence="5 6">DSM 25233</strain>
    </source>
</reference>
<dbReference type="PANTHER" id="PTHR38445">
    <property type="entry name" value="HTH-TYPE TRANSCRIPTIONAL REPRESSOR YTRA"/>
    <property type="match status" value="1"/>
</dbReference>
<dbReference type="SUPFAM" id="SSF46785">
    <property type="entry name" value="Winged helix' DNA-binding domain"/>
    <property type="match status" value="1"/>
</dbReference>
<dbReference type="OrthoDB" id="742238at2"/>
<keyword evidence="3" id="KW-0804">Transcription</keyword>
<feature type="domain" description="HTH gntR-type" evidence="4">
    <location>
        <begin position="16"/>
        <end position="84"/>
    </location>
</feature>
<proteinExistence type="predicted"/>
<gene>
    <name evidence="5" type="ORF">CLV90_0620</name>
</gene>
<dbReference type="EMBL" id="SOAY01000010">
    <property type="protein sequence ID" value="TDT46566.1"/>
    <property type="molecule type" value="Genomic_DNA"/>
</dbReference>
<dbReference type="CDD" id="cd07377">
    <property type="entry name" value="WHTH_GntR"/>
    <property type="match status" value="1"/>
</dbReference>
<name>A0A4R7K5R3_9FLAO</name>
<dbReference type="SMART" id="SM00345">
    <property type="entry name" value="HTH_GNTR"/>
    <property type="match status" value="1"/>
</dbReference>
<dbReference type="PROSITE" id="PS50949">
    <property type="entry name" value="HTH_GNTR"/>
    <property type="match status" value="1"/>
</dbReference>
<accession>A0A4R7K5R3</accession>
<dbReference type="InterPro" id="IPR000524">
    <property type="entry name" value="Tscrpt_reg_HTH_GntR"/>
</dbReference>
<evidence type="ECO:0000313" key="5">
    <source>
        <dbReference type="EMBL" id="TDT46566.1"/>
    </source>
</evidence>
<dbReference type="AlphaFoldDB" id="A0A4R7K5R3"/>
<protein>
    <submittedName>
        <fullName evidence="5">Regulatory GntR family protein</fullName>
    </submittedName>
</protein>
<dbReference type="RefSeq" id="WP_133686030.1">
    <property type="nucleotide sequence ID" value="NZ_SOAY01000010.1"/>
</dbReference>
<dbReference type="Gene3D" id="1.10.10.10">
    <property type="entry name" value="Winged helix-like DNA-binding domain superfamily/Winged helix DNA-binding domain"/>
    <property type="match status" value="1"/>
</dbReference>